<dbReference type="AlphaFoldDB" id="A0A8T0I579"/>
<sequence length="53" mass="6214">MLSLMLKFLTCCYSVPISCFKKPQENRSSNQFCIAYLNFDTSAQLMHRLTWGF</sequence>
<dbReference type="Proteomes" id="UP000822688">
    <property type="component" value="Chromosome 5"/>
</dbReference>
<keyword evidence="2" id="KW-1185">Reference proteome</keyword>
<reference evidence="1" key="1">
    <citation type="submission" date="2020-06" db="EMBL/GenBank/DDBJ databases">
        <title>WGS assembly of Ceratodon purpureus strain R40.</title>
        <authorList>
            <person name="Carey S.B."/>
            <person name="Jenkins J."/>
            <person name="Shu S."/>
            <person name="Lovell J.T."/>
            <person name="Sreedasyam A."/>
            <person name="Maumus F."/>
            <person name="Tiley G.P."/>
            <person name="Fernandez-Pozo N."/>
            <person name="Barry K."/>
            <person name="Chen C."/>
            <person name="Wang M."/>
            <person name="Lipzen A."/>
            <person name="Daum C."/>
            <person name="Saski C.A."/>
            <person name="Payton A.C."/>
            <person name="Mcbreen J.C."/>
            <person name="Conrad R.E."/>
            <person name="Kollar L.M."/>
            <person name="Olsson S."/>
            <person name="Huttunen S."/>
            <person name="Landis J.B."/>
            <person name="Wickett N.J."/>
            <person name="Johnson M.G."/>
            <person name="Rensing S.A."/>
            <person name="Grimwood J."/>
            <person name="Schmutz J."/>
            <person name="Mcdaniel S.F."/>
        </authorList>
    </citation>
    <scope>NUCLEOTIDE SEQUENCE</scope>
    <source>
        <strain evidence="1">R40</strain>
    </source>
</reference>
<protein>
    <submittedName>
        <fullName evidence="1">Uncharacterized protein</fullName>
    </submittedName>
</protein>
<proteinExistence type="predicted"/>
<comment type="caution">
    <text evidence="1">The sequence shown here is derived from an EMBL/GenBank/DDBJ whole genome shotgun (WGS) entry which is preliminary data.</text>
</comment>
<evidence type="ECO:0000313" key="2">
    <source>
        <dbReference type="Proteomes" id="UP000822688"/>
    </source>
</evidence>
<accession>A0A8T0I579</accession>
<dbReference type="EMBL" id="CM026425">
    <property type="protein sequence ID" value="KAG0577718.1"/>
    <property type="molecule type" value="Genomic_DNA"/>
</dbReference>
<gene>
    <name evidence="1" type="ORF">KC19_5G176300</name>
</gene>
<organism evidence="1 2">
    <name type="scientific">Ceratodon purpureus</name>
    <name type="common">Fire moss</name>
    <name type="synonym">Dicranum purpureum</name>
    <dbReference type="NCBI Taxonomy" id="3225"/>
    <lineage>
        <taxon>Eukaryota</taxon>
        <taxon>Viridiplantae</taxon>
        <taxon>Streptophyta</taxon>
        <taxon>Embryophyta</taxon>
        <taxon>Bryophyta</taxon>
        <taxon>Bryophytina</taxon>
        <taxon>Bryopsida</taxon>
        <taxon>Dicranidae</taxon>
        <taxon>Pseudoditrichales</taxon>
        <taxon>Ditrichaceae</taxon>
        <taxon>Ceratodon</taxon>
    </lineage>
</organism>
<evidence type="ECO:0000313" key="1">
    <source>
        <dbReference type="EMBL" id="KAG0577718.1"/>
    </source>
</evidence>
<name>A0A8T0I579_CERPU</name>